<gene>
    <name evidence="3" type="ORF">ACFPXP_16215</name>
</gene>
<evidence type="ECO:0000256" key="2">
    <source>
        <dbReference type="ARBA" id="ARBA00023274"/>
    </source>
</evidence>
<evidence type="ECO:0000256" key="1">
    <source>
        <dbReference type="ARBA" id="ARBA00022980"/>
    </source>
</evidence>
<dbReference type="Gene3D" id="2.30.30.30">
    <property type="match status" value="1"/>
</dbReference>
<accession>A0ABW1IS91</accession>
<organism evidence="3 4">
    <name type="scientific">Marinicrinis lubricantis</name>
    <dbReference type="NCBI Taxonomy" id="2086470"/>
    <lineage>
        <taxon>Bacteria</taxon>
        <taxon>Bacillati</taxon>
        <taxon>Bacillota</taxon>
        <taxon>Bacilli</taxon>
        <taxon>Bacillales</taxon>
        <taxon>Paenibacillaceae</taxon>
    </lineage>
</organism>
<reference evidence="4" key="1">
    <citation type="journal article" date="2019" name="Int. J. Syst. Evol. Microbiol.">
        <title>The Global Catalogue of Microorganisms (GCM) 10K type strain sequencing project: providing services to taxonomists for standard genome sequencing and annotation.</title>
        <authorList>
            <consortium name="The Broad Institute Genomics Platform"/>
            <consortium name="The Broad Institute Genome Sequencing Center for Infectious Disease"/>
            <person name="Wu L."/>
            <person name="Ma J."/>
        </authorList>
    </citation>
    <scope>NUCLEOTIDE SEQUENCE [LARGE SCALE GENOMIC DNA]</scope>
    <source>
        <strain evidence="4">CCM 8749</strain>
    </source>
</reference>
<protein>
    <submittedName>
        <fullName evidence="3">RNA-binding protein</fullName>
    </submittedName>
</protein>
<dbReference type="InterPro" id="IPR041985">
    <property type="entry name" value="Ribosomal_eL14_KOW"/>
</dbReference>
<comment type="caution">
    <text evidence="3">The sequence shown here is derived from an EMBL/GenBank/DDBJ whole genome shotgun (WGS) entry which is preliminary data.</text>
</comment>
<dbReference type="SUPFAM" id="SSF50104">
    <property type="entry name" value="Translation proteins SH3-like domain"/>
    <property type="match status" value="1"/>
</dbReference>
<dbReference type="InterPro" id="IPR008991">
    <property type="entry name" value="Translation_prot_SH3-like_sf"/>
</dbReference>
<proteinExistence type="predicted"/>
<evidence type="ECO:0000313" key="4">
    <source>
        <dbReference type="Proteomes" id="UP001596250"/>
    </source>
</evidence>
<sequence length="101" mass="11435">MDDSSSIPKIGQLVRIIRGRDQGKIAVMIGKVDDRFVLIADGDKRKFDQPKKKNVMHLEVLDEISPEVTQSINETGRVTNGKLRFVINRFVNEQIDAQKGE</sequence>
<dbReference type="CDD" id="cd06088">
    <property type="entry name" value="KOW_RPL14"/>
    <property type="match status" value="1"/>
</dbReference>
<evidence type="ECO:0000313" key="3">
    <source>
        <dbReference type="EMBL" id="MFC5987950.1"/>
    </source>
</evidence>
<dbReference type="EMBL" id="JBHSQV010000173">
    <property type="protein sequence ID" value="MFC5987950.1"/>
    <property type="molecule type" value="Genomic_DNA"/>
</dbReference>
<dbReference type="Proteomes" id="UP001596250">
    <property type="component" value="Unassembled WGS sequence"/>
</dbReference>
<keyword evidence="1" id="KW-0689">Ribosomal protein</keyword>
<name>A0ABW1IS91_9BACL</name>
<dbReference type="InterPro" id="IPR014722">
    <property type="entry name" value="Rib_uL2_dom2"/>
</dbReference>
<keyword evidence="2" id="KW-0687">Ribonucleoprotein</keyword>
<dbReference type="RefSeq" id="WP_379895379.1">
    <property type="nucleotide sequence ID" value="NZ_CBCSCT010000026.1"/>
</dbReference>
<keyword evidence="4" id="KW-1185">Reference proteome</keyword>